<proteinExistence type="predicted"/>
<reference evidence="2" key="1">
    <citation type="submission" date="2020-02" db="EMBL/GenBank/DDBJ databases">
        <authorList>
            <person name="Meier V. D."/>
        </authorList>
    </citation>
    <scope>NUCLEOTIDE SEQUENCE</scope>
    <source>
        <strain evidence="2">AVDCRST_MAG77</strain>
    </source>
</reference>
<accession>A0A6J4JWB6</accession>
<evidence type="ECO:0000256" key="1">
    <source>
        <dbReference type="SAM" id="MobiDB-lite"/>
    </source>
</evidence>
<name>A0A6J4JWB6_9CHLR</name>
<dbReference type="AlphaFoldDB" id="A0A6J4JWB6"/>
<evidence type="ECO:0000313" key="2">
    <source>
        <dbReference type="EMBL" id="CAA9289304.1"/>
    </source>
</evidence>
<gene>
    <name evidence="2" type="ORF">AVDCRST_MAG77-4523</name>
</gene>
<protein>
    <submittedName>
        <fullName evidence="2">Uncharacterized protein</fullName>
    </submittedName>
</protein>
<feature type="compositionally biased region" description="Basic and acidic residues" evidence="1">
    <location>
        <begin position="1"/>
        <end position="12"/>
    </location>
</feature>
<organism evidence="2">
    <name type="scientific">uncultured Chloroflexota bacterium</name>
    <dbReference type="NCBI Taxonomy" id="166587"/>
    <lineage>
        <taxon>Bacteria</taxon>
        <taxon>Bacillati</taxon>
        <taxon>Chloroflexota</taxon>
        <taxon>environmental samples</taxon>
    </lineage>
</organism>
<feature type="region of interest" description="Disordered" evidence="1">
    <location>
        <begin position="1"/>
        <end position="22"/>
    </location>
</feature>
<sequence>MKAPDPYHRDDPPIPPDGLGPTGKGKWVAVYLDDDDAEDVGLIFAHGQADIAGELAVLHLRTLPIAAALEDVDVAAEEVGQESCGGLDTRTALFEQGSISARVWATRWGRRSPPHWRASTTSG</sequence>
<dbReference type="EMBL" id="CADCTC010000240">
    <property type="protein sequence ID" value="CAA9289304.1"/>
    <property type="molecule type" value="Genomic_DNA"/>
</dbReference>